<organism evidence="2 3">
    <name type="scientific">Blastopirellula marina</name>
    <dbReference type="NCBI Taxonomy" id="124"/>
    <lineage>
        <taxon>Bacteria</taxon>
        <taxon>Pseudomonadati</taxon>
        <taxon>Planctomycetota</taxon>
        <taxon>Planctomycetia</taxon>
        <taxon>Pirellulales</taxon>
        <taxon>Pirellulaceae</taxon>
        <taxon>Blastopirellula</taxon>
    </lineage>
</organism>
<comment type="caution">
    <text evidence="2">The sequence shown here is derived from an EMBL/GenBank/DDBJ whole genome shotgun (WGS) entry which is preliminary data.</text>
</comment>
<accession>A0A2S8GJH6</accession>
<dbReference type="PANTHER" id="PTHR35757:SF1">
    <property type="entry name" value="THERMOSOME SUBUNIT GAMMA"/>
    <property type="match status" value="1"/>
</dbReference>
<keyword evidence="1" id="KW-0732">Signal</keyword>
<feature type="chain" id="PRO_5015567340" description="TraB/GumN family protein" evidence="1">
    <location>
        <begin position="24"/>
        <end position="297"/>
    </location>
</feature>
<proteinExistence type="predicted"/>
<evidence type="ECO:0000313" key="2">
    <source>
        <dbReference type="EMBL" id="PQO44607.1"/>
    </source>
</evidence>
<gene>
    <name evidence="2" type="ORF">C5Y93_17705</name>
</gene>
<reference evidence="2 3" key="1">
    <citation type="submission" date="2018-02" db="EMBL/GenBank/DDBJ databases">
        <title>Comparative genomes isolates from brazilian mangrove.</title>
        <authorList>
            <person name="Araujo J.E."/>
            <person name="Taketani R.G."/>
            <person name="Silva M.C.P."/>
            <person name="Loureco M.V."/>
            <person name="Andreote F.D."/>
        </authorList>
    </citation>
    <scope>NUCLEOTIDE SEQUENCE [LARGE SCALE GENOMIC DNA]</scope>
    <source>
        <strain evidence="2 3">Nap-Phe MGV</strain>
    </source>
</reference>
<evidence type="ECO:0008006" key="4">
    <source>
        <dbReference type="Google" id="ProtNLM"/>
    </source>
</evidence>
<dbReference type="EMBL" id="PUHZ01000018">
    <property type="protein sequence ID" value="PQO44607.1"/>
    <property type="molecule type" value="Genomic_DNA"/>
</dbReference>
<protein>
    <recommendedName>
        <fullName evidence="4">TraB/GumN family protein</fullName>
    </recommendedName>
</protein>
<evidence type="ECO:0000313" key="3">
    <source>
        <dbReference type="Proteomes" id="UP000237819"/>
    </source>
</evidence>
<dbReference type="RefSeq" id="WP_105336781.1">
    <property type="nucleotide sequence ID" value="NZ_PUHZ01000018.1"/>
</dbReference>
<sequence length="297" mass="32753">MPIRSTFSLLLALIIQFSSALLAARGAETTDPTAKDDAAPTFLRISKDADGKPQALQTAIVRYADPNNPAITVDLVGAVHIGEQAYYDQLNKEFTNYEALLYEIVAPKGTRIPKGGPPKGRSAVSGLQNGMKDMLGLEFQLEQVDYTPENFVHADMSPQEMAADMAERGDGFLQMFARILGAGLVQQSKQGEDMNAAMLMALFAKDRQLQMKRLFASQMDDMDAQMRAIEGDKGSTLISQRNAKAFEVLREQLDAGKKTIGVFYGAGHFADMHRRLVNDFGLQPQSTRWLNAWDLTK</sequence>
<dbReference type="OrthoDB" id="249177at2"/>
<dbReference type="Proteomes" id="UP000237819">
    <property type="component" value="Unassembled WGS sequence"/>
</dbReference>
<dbReference type="AlphaFoldDB" id="A0A2S8GJH6"/>
<dbReference type="PANTHER" id="PTHR35757">
    <property type="entry name" value="THERMOSOME SUBUNIT GAMMA"/>
    <property type="match status" value="1"/>
</dbReference>
<evidence type="ECO:0000256" key="1">
    <source>
        <dbReference type="SAM" id="SignalP"/>
    </source>
</evidence>
<feature type="signal peptide" evidence="1">
    <location>
        <begin position="1"/>
        <end position="23"/>
    </location>
</feature>
<name>A0A2S8GJH6_9BACT</name>